<accession>A0A0E9XLM6</accession>
<evidence type="ECO:0000313" key="1">
    <source>
        <dbReference type="EMBL" id="JAI03302.1"/>
    </source>
</evidence>
<protein>
    <submittedName>
        <fullName evidence="1">Uncharacterized protein</fullName>
    </submittedName>
</protein>
<reference evidence="1" key="1">
    <citation type="submission" date="2014-11" db="EMBL/GenBank/DDBJ databases">
        <authorList>
            <person name="Amaro Gonzalez C."/>
        </authorList>
    </citation>
    <scope>NUCLEOTIDE SEQUENCE</scope>
</reference>
<organism evidence="1">
    <name type="scientific">Anguilla anguilla</name>
    <name type="common">European freshwater eel</name>
    <name type="synonym">Muraena anguilla</name>
    <dbReference type="NCBI Taxonomy" id="7936"/>
    <lineage>
        <taxon>Eukaryota</taxon>
        <taxon>Metazoa</taxon>
        <taxon>Chordata</taxon>
        <taxon>Craniata</taxon>
        <taxon>Vertebrata</taxon>
        <taxon>Euteleostomi</taxon>
        <taxon>Actinopterygii</taxon>
        <taxon>Neopterygii</taxon>
        <taxon>Teleostei</taxon>
        <taxon>Anguilliformes</taxon>
        <taxon>Anguillidae</taxon>
        <taxon>Anguilla</taxon>
    </lineage>
</organism>
<reference evidence="1" key="2">
    <citation type="journal article" date="2015" name="Fish Shellfish Immunol.">
        <title>Early steps in the European eel (Anguilla anguilla)-Vibrio vulnificus interaction in the gills: Role of the RtxA13 toxin.</title>
        <authorList>
            <person name="Callol A."/>
            <person name="Pajuelo D."/>
            <person name="Ebbesson L."/>
            <person name="Teles M."/>
            <person name="MacKenzie S."/>
            <person name="Amaro C."/>
        </authorList>
    </citation>
    <scope>NUCLEOTIDE SEQUENCE</scope>
</reference>
<dbReference type="AlphaFoldDB" id="A0A0E9XLM6"/>
<name>A0A0E9XLM6_ANGAN</name>
<sequence>MQAVERLLFFLVKDTRKSTVCNANFYHCLLPPLCDFPQVSITLIRACLDCTLRSHGKIWLL</sequence>
<proteinExistence type="predicted"/>
<dbReference type="EMBL" id="GBXM01005276">
    <property type="protein sequence ID" value="JAI03302.1"/>
    <property type="molecule type" value="Transcribed_RNA"/>
</dbReference>